<dbReference type="RefSeq" id="WP_166469050.1">
    <property type="nucleotide sequence ID" value="NZ_CP050066.2"/>
</dbReference>
<protein>
    <submittedName>
        <fullName evidence="1">Uncharacterized protein</fullName>
    </submittedName>
</protein>
<dbReference type="AlphaFoldDB" id="A0A6G9A9Z1"/>
<dbReference type="EMBL" id="CP050066">
    <property type="protein sequence ID" value="QIP09282.1"/>
    <property type="molecule type" value="Genomic_DNA"/>
</dbReference>
<name>A0A6G9A9Z1_9BRAD</name>
<dbReference type="Proteomes" id="UP000500895">
    <property type="component" value="Chromosome"/>
</dbReference>
<gene>
    <name evidence="1" type="ORF">HAV00_24840</name>
</gene>
<proteinExistence type="predicted"/>
<reference evidence="1 2" key="1">
    <citation type="journal article" date="2020" name="Int. J. Syst. Evol. Microbiol.">
        <title>Description and complete genome sequences of Bradyrhizobium symbiodeficiens sp. nov., a non-symbiotic bacterium associated with legumes native to Canada.</title>
        <authorList>
            <person name="Bromfield E.S.P."/>
            <person name="Cloutier S."/>
            <person name="Nguyen H.D.T."/>
        </authorList>
    </citation>
    <scope>NUCLEOTIDE SEQUENCE [LARGE SCALE GENOMIC DNA]</scope>
    <source>
        <strain evidence="1 2">101S1MB</strain>
    </source>
</reference>
<evidence type="ECO:0000313" key="1">
    <source>
        <dbReference type="EMBL" id="QIP09282.1"/>
    </source>
</evidence>
<organism evidence="1 2">
    <name type="scientific">Bradyrhizobium symbiodeficiens</name>
    <dbReference type="NCBI Taxonomy" id="1404367"/>
    <lineage>
        <taxon>Bacteria</taxon>
        <taxon>Pseudomonadati</taxon>
        <taxon>Pseudomonadota</taxon>
        <taxon>Alphaproteobacteria</taxon>
        <taxon>Hyphomicrobiales</taxon>
        <taxon>Nitrobacteraceae</taxon>
        <taxon>Bradyrhizobium</taxon>
    </lineage>
</organism>
<sequence length="165" mass="19153">MAIWQYSLHFLPRLAVLERYSQIPLTISQNDFDDEEWWQSATQRDDPRPAFDSIVKRATSWSTSIWMWGDEDGDRVHIGHTEGRIEDISIRVDVRTISFFFVHNIVSTARHLDCLLLTEGRYLLTPSVPKLLTRITKSPSFRFVSVPQSFLAQLSDVETSNTHDE</sequence>
<accession>A0A6G9A9Z1</accession>
<evidence type="ECO:0000313" key="2">
    <source>
        <dbReference type="Proteomes" id="UP000500895"/>
    </source>
</evidence>